<evidence type="ECO:0000313" key="2">
    <source>
        <dbReference type="Proteomes" id="UP001201449"/>
    </source>
</evidence>
<keyword evidence="2" id="KW-1185">Reference proteome</keyword>
<reference evidence="1 2" key="1">
    <citation type="submission" date="2022-01" db="EMBL/GenBank/DDBJ databases">
        <title>Mariniradius saccharolyticus sp. nov., isolated from sediment of a river.</title>
        <authorList>
            <person name="Liu H."/>
        </authorList>
    </citation>
    <scope>NUCLEOTIDE SEQUENCE [LARGE SCALE GENOMIC DNA]</scope>
    <source>
        <strain evidence="1 2">RY-2</strain>
    </source>
</reference>
<comment type="caution">
    <text evidence="1">The sequence shown here is derived from an EMBL/GenBank/DDBJ whole genome shotgun (WGS) entry which is preliminary data.</text>
</comment>
<proteinExistence type="predicted"/>
<name>A0ABS9BUX9_9BACT</name>
<sequence length="107" mass="12761">MEKKKRDSSKKEGFYTDPKFFIELIEEWVTMVKREKRDFFIRKLNAMHLKTVGSLLSTKLFRIEDHPETGEILILPRADVTMDKEFSDFLAMVVSKIRQYEEDNGLR</sequence>
<dbReference type="EMBL" id="JAKEVZ010000006">
    <property type="protein sequence ID" value="MCF1751380.1"/>
    <property type="molecule type" value="Genomic_DNA"/>
</dbReference>
<gene>
    <name evidence="1" type="ORF">L0U89_09895</name>
</gene>
<evidence type="ECO:0000313" key="1">
    <source>
        <dbReference type="EMBL" id="MCF1751380.1"/>
    </source>
</evidence>
<organism evidence="1 2">
    <name type="scientific">Mariniradius sediminis</name>
    <dbReference type="NCBI Taxonomy" id="2909237"/>
    <lineage>
        <taxon>Bacteria</taxon>
        <taxon>Pseudomonadati</taxon>
        <taxon>Bacteroidota</taxon>
        <taxon>Cytophagia</taxon>
        <taxon>Cytophagales</taxon>
        <taxon>Cyclobacteriaceae</taxon>
        <taxon>Mariniradius</taxon>
    </lineage>
</organism>
<dbReference type="RefSeq" id="WP_234861372.1">
    <property type="nucleotide sequence ID" value="NZ_JAKEVZ010000006.1"/>
</dbReference>
<accession>A0ABS9BUX9</accession>
<protein>
    <submittedName>
        <fullName evidence="1">Uncharacterized protein</fullName>
    </submittedName>
</protein>
<dbReference type="Proteomes" id="UP001201449">
    <property type="component" value="Unassembled WGS sequence"/>
</dbReference>